<sequence>MRGSSRYSAFVRWFKIVLPLAALGLMSTIFLIDDDQIDLDLPPLSELSEGGRVTQSVLNADMSGRTDEGEPYRLVAESVQQLTDGMLLTMPRARLDTAEQGRITVVSQEGNYDGATNSLYLTEVVKVDVEEGSVQLRSDDLRIGLDTGALSILTPVDVEFAGGTLRADTARREGNLPLDDTIWFEGNVRLFVEGTPPHSEN</sequence>
<gene>
    <name evidence="2" type="ORF">POI8812_00682</name>
</gene>
<evidence type="ECO:0008006" key="4">
    <source>
        <dbReference type="Google" id="ProtNLM"/>
    </source>
</evidence>
<proteinExistence type="predicted"/>
<organism evidence="2 3">
    <name type="scientific">Pontivivens insulae</name>
    <dbReference type="NCBI Taxonomy" id="1639689"/>
    <lineage>
        <taxon>Bacteria</taxon>
        <taxon>Pseudomonadati</taxon>
        <taxon>Pseudomonadota</taxon>
        <taxon>Alphaproteobacteria</taxon>
        <taxon>Rhodobacterales</taxon>
        <taxon>Paracoccaceae</taxon>
        <taxon>Pontivivens</taxon>
    </lineage>
</organism>
<keyword evidence="3" id="KW-1185">Reference proteome</keyword>
<name>A0A2R8A829_9RHOB</name>
<dbReference type="InterPro" id="IPR010664">
    <property type="entry name" value="LipoPS_assembly_LptC-rel"/>
</dbReference>
<evidence type="ECO:0000313" key="2">
    <source>
        <dbReference type="EMBL" id="SPF28383.1"/>
    </source>
</evidence>
<dbReference type="Pfam" id="PF06835">
    <property type="entry name" value="LptC"/>
    <property type="match status" value="1"/>
</dbReference>
<protein>
    <recommendedName>
        <fullName evidence="4">Lipopolysaccharide export system protein LptC</fullName>
    </recommendedName>
</protein>
<reference evidence="2 3" key="1">
    <citation type="submission" date="2018-03" db="EMBL/GenBank/DDBJ databases">
        <authorList>
            <person name="Keele B.F."/>
        </authorList>
    </citation>
    <scope>NUCLEOTIDE SEQUENCE [LARGE SCALE GENOMIC DNA]</scope>
    <source>
        <strain evidence="2 3">CeCT 8812</strain>
    </source>
</reference>
<keyword evidence="1" id="KW-0472">Membrane</keyword>
<accession>A0A2R8A829</accession>
<dbReference type="OrthoDB" id="7871110at2"/>
<dbReference type="EMBL" id="OMKW01000001">
    <property type="protein sequence ID" value="SPF28383.1"/>
    <property type="molecule type" value="Genomic_DNA"/>
</dbReference>
<evidence type="ECO:0000256" key="1">
    <source>
        <dbReference type="SAM" id="Phobius"/>
    </source>
</evidence>
<dbReference type="Proteomes" id="UP000244932">
    <property type="component" value="Unassembled WGS sequence"/>
</dbReference>
<keyword evidence="1" id="KW-1133">Transmembrane helix</keyword>
<evidence type="ECO:0000313" key="3">
    <source>
        <dbReference type="Proteomes" id="UP000244932"/>
    </source>
</evidence>
<dbReference type="AlphaFoldDB" id="A0A2R8A829"/>
<feature type="transmembrane region" description="Helical" evidence="1">
    <location>
        <begin position="12"/>
        <end position="32"/>
    </location>
</feature>
<keyword evidence="1" id="KW-0812">Transmembrane</keyword>